<name>A0A8I1AQR6_BURCE</name>
<dbReference type="Pfam" id="PF07511">
    <property type="entry name" value="DUF1525"/>
    <property type="match status" value="1"/>
</dbReference>
<accession>A0A8I1AQR6</accession>
<dbReference type="AlphaFoldDB" id="A0A8I1AQR6"/>
<comment type="caution">
    <text evidence="1">The sequence shown here is derived from an EMBL/GenBank/DDBJ whole genome shotgun (WGS) entry which is preliminary data.</text>
</comment>
<dbReference type="RefSeq" id="WP_182594378.1">
    <property type="nucleotide sequence ID" value="NZ_JAEDXF010000004.1"/>
</dbReference>
<dbReference type="NCBIfam" id="TIGR03757">
    <property type="entry name" value="conj_TIGR03757"/>
    <property type="match status" value="1"/>
</dbReference>
<protein>
    <submittedName>
        <fullName evidence="1">TIGR03757 family integrating conjugative element protein</fullName>
    </submittedName>
</protein>
<sequence>MTVRFSNGIVGLQIPHIVGAGGLLLCLIGQAASAADVLVVTDSAHPVRAAPSARVIELDLPASIEAELSAGLPADPGQAAALMQQRLRDGGPALQRRLGSAYQGVADAWGLGLVKLPAVVVDHRYVVYGEPDVAQALARIDAYRKAQP</sequence>
<evidence type="ECO:0000313" key="1">
    <source>
        <dbReference type="EMBL" id="MBH9696048.1"/>
    </source>
</evidence>
<proteinExistence type="predicted"/>
<dbReference type="Proteomes" id="UP000645612">
    <property type="component" value="Unassembled WGS sequence"/>
</dbReference>
<dbReference type="EMBL" id="JAEDXG010000004">
    <property type="protein sequence ID" value="MBH9696048.1"/>
    <property type="molecule type" value="Genomic_DNA"/>
</dbReference>
<evidence type="ECO:0000313" key="2">
    <source>
        <dbReference type="Proteomes" id="UP000645612"/>
    </source>
</evidence>
<reference evidence="1" key="1">
    <citation type="submission" date="2020-12" db="EMBL/GenBank/DDBJ databases">
        <title>Burkholderia cepacia complex in Mexico.</title>
        <authorList>
            <person name="Estrada P."/>
        </authorList>
    </citation>
    <scope>NUCLEOTIDE SEQUENCE</scope>
    <source>
        <strain evidence="1">871</strain>
    </source>
</reference>
<dbReference type="InterPro" id="IPR011090">
    <property type="entry name" value="Integr_conj_element_PFL4709"/>
</dbReference>
<organism evidence="1 2">
    <name type="scientific">Burkholderia cepacia</name>
    <name type="common">Pseudomonas cepacia</name>
    <dbReference type="NCBI Taxonomy" id="292"/>
    <lineage>
        <taxon>Bacteria</taxon>
        <taxon>Pseudomonadati</taxon>
        <taxon>Pseudomonadota</taxon>
        <taxon>Betaproteobacteria</taxon>
        <taxon>Burkholderiales</taxon>
        <taxon>Burkholderiaceae</taxon>
        <taxon>Burkholderia</taxon>
        <taxon>Burkholderia cepacia complex</taxon>
    </lineage>
</organism>
<gene>
    <name evidence="1" type="ORF">JAO13_06275</name>
</gene>